<feature type="transmembrane region" description="Helical" evidence="1">
    <location>
        <begin position="106"/>
        <end position="123"/>
    </location>
</feature>
<gene>
    <name evidence="2" type="ORF">EST38_g4548</name>
</gene>
<feature type="transmembrane region" description="Helical" evidence="1">
    <location>
        <begin position="135"/>
        <end position="155"/>
    </location>
</feature>
<reference evidence="2 3" key="1">
    <citation type="submission" date="2019-01" db="EMBL/GenBank/DDBJ databases">
        <title>Draft genome sequence of Psathyrella aberdarensis IHI B618.</title>
        <authorList>
            <person name="Buettner E."/>
            <person name="Kellner H."/>
        </authorList>
    </citation>
    <scope>NUCLEOTIDE SEQUENCE [LARGE SCALE GENOMIC DNA]</scope>
    <source>
        <strain evidence="2 3">IHI B618</strain>
    </source>
</reference>
<evidence type="ECO:0000313" key="3">
    <source>
        <dbReference type="Proteomes" id="UP000290288"/>
    </source>
</evidence>
<evidence type="ECO:0000313" key="2">
    <source>
        <dbReference type="EMBL" id="RXW21308.1"/>
    </source>
</evidence>
<dbReference type="EMBL" id="SDEE01000113">
    <property type="protein sequence ID" value="RXW21308.1"/>
    <property type="molecule type" value="Genomic_DNA"/>
</dbReference>
<accession>A0A4V1Q495</accession>
<dbReference type="Proteomes" id="UP000290288">
    <property type="component" value="Unassembled WGS sequence"/>
</dbReference>
<feature type="transmembrane region" description="Helical" evidence="1">
    <location>
        <begin position="175"/>
        <end position="199"/>
    </location>
</feature>
<name>A0A4V1Q495_9AGAR</name>
<keyword evidence="3" id="KW-1185">Reference proteome</keyword>
<dbReference type="OrthoDB" id="61370at2759"/>
<dbReference type="AlphaFoldDB" id="A0A4V1Q495"/>
<protein>
    <submittedName>
        <fullName evidence="2">Uncharacterized protein</fullName>
    </submittedName>
</protein>
<dbReference type="Gene3D" id="1.20.140.150">
    <property type="match status" value="1"/>
</dbReference>
<evidence type="ECO:0000256" key="1">
    <source>
        <dbReference type="SAM" id="Phobius"/>
    </source>
</evidence>
<keyword evidence="1" id="KW-0812">Transmembrane</keyword>
<keyword evidence="1" id="KW-1133">Transmembrane helix</keyword>
<sequence>MRKTPYVVAFVATVLVIVFNILSIRRVDWIVAKARSDILRTTITTSYGLNKVCELTLTRVPGRDKNDEIVYRDYECRPFPSRSKDGCEEENSGFCATWTGAGYVDYLATGFSAITPLVILFGVSTHPRRRRIWRALAGMTMLQSLTGVIAFAMITDAYTREQYPGFRHAELGKAYIFHTLSWILSFLVSVGIALTGYAAEKGQAWAAGTRGYLPIG</sequence>
<comment type="caution">
    <text evidence="2">The sequence shown here is derived from an EMBL/GenBank/DDBJ whole genome shotgun (WGS) entry which is preliminary data.</text>
</comment>
<organism evidence="2 3">
    <name type="scientific">Candolleomyces aberdarensis</name>
    <dbReference type="NCBI Taxonomy" id="2316362"/>
    <lineage>
        <taxon>Eukaryota</taxon>
        <taxon>Fungi</taxon>
        <taxon>Dikarya</taxon>
        <taxon>Basidiomycota</taxon>
        <taxon>Agaricomycotina</taxon>
        <taxon>Agaricomycetes</taxon>
        <taxon>Agaricomycetidae</taxon>
        <taxon>Agaricales</taxon>
        <taxon>Agaricineae</taxon>
        <taxon>Psathyrellaceae</taxon>
        <taxon>Candolleomyces</taxon>
    </lineage>
</organism>
<feature type="transmembrane region" description="Helical" evidence="1">
    <location>
        <begin position="7"/>
        <end position="24"/>
    </location>
</feature>
<proteinExistence type="predicted"/>
<keyword evidence="1" id="KW-0472">Membrane</keyword>